<feature type="transmembrane region" description="Helical" evidence="1">
    <location>
        <begin position="20"/>
        <end position="39"/>
    </location>
</feature>
<dbReference type="RefSeq" id="WP_119956686.1">
    <property type="nucleotide sequence ID" value="NZ_QYUR01000008.1"/>
</dbReference>
<dbReference type="EMBL" id="QYUR01000008">
    <property type="protein sequence ID" value="RJG08887.1"/>
    <property type="molecule type" value="Genomic_DNA"/>
</dbReference>
<dbReference type="OrthoDB" id="5797237at2"/>
<reference evidence="2 3" key="1">
    <citation type="submission" date="2018-09" db="EMBL/GenBank/DDBJ databases">
        <authorList>
            <person name="Zhu H."/>
        </authorList>
    </citation>
    <scope>NUCLEOTIDE SEQUENCE [LARGE SCALE GENOMIC DNA]</scope>
    <source>
        <strain evidence="2 3">K1S02-6</strain>
    </source>
</reference>
<proteinExistence type="predicted"/>
<keyword evidence="3" id="KW-1185">Reference proteome</keyword>
<feature type="transmembrane region" description="Helical" evidence="1">
    <location>
        <begin position="86"/>
        <end position="108"/>
    </location>
</feature>
<sequence>MSKLQQVLNEPGNTPLWVVFWLYGVVVSHVLFGLIMVAFNTVNSALFALMLLSFVAYTACTLNAVWRNAENVGEPMYGQIARYLTVAWSINAVLVSGFLFLSHLNAVVSPLPSIF</sequence>
<gene>
    <name evidence="2" type="ORF">D3879_23870</name>
</gene>
<protein>
    <submittedName>
        <fullName evidence="2">Uncharacterized protein</fullName>
    </submittedName>
</protein>
<dbReference type="Proteomes" id="UP000284021">
    <property type="component" value="Unassembled WGS sequence"/>
</dbReference>
<accession>A0A418X8T4</accession>
<evidence type="ECO:0000313" key="3">
    <source>
        <dbReference type="Proteomes" id="UP000284021"/>
    </source>
</evidence>
<feature type="transmembrane region" description="Helical" evidence="1">
    <location>
        <begin position="46"/>
        <end position="66"/>
    </location>
</feature>
<evidence type="ECO:0000256" key="1">
    <source>
        <dbReference type="SAM" id="Phobius"/>
    </source>
</evidence>
<name>A0A418X8T4_9PSED</name>
<evidence type="ECO:0000313" key="2">
    <source>
        <dbReference type="EMBL" id="RJG08887.1"/>
    </source>
</evidence>
<keyword evidence="1" id="KW-0472">Membrane</keyword>
<comment type="caution">
    <text evidence="2">The sequence shown here is derived from an EMBL/GenBank/DDBJ whole genome shotgun (WGS) entry which is preliminary data.</text>
</comment>
<keyword evidence="1" id="KW-0812">Transmembrane</keyword>
<keyword evidence="1" id="KW-1133">Transmembrane helix</keyword>
<organism evidence="2 3">
    <name type="scientific">Pseudomonas cavernicola</name>
    <dbReference type="NCBI Taxonomy" id="2320866"/>
    <lineage>
        <taxon>Bacteria</taxon>
        <taxon>Pseudomonadati</taxon>
        <taxon>Pseudomonadota</taxon>
        <taxon>Gammaproteobacteria</taxon>
        <taxon>Pseudomonadales</taxon>
        <taxon>Pseudomonadaceae</taxon>
        <taxon>Pseudomonas</taxon>
    </lineage>
</organism>
<dbReference type="AlphaFoldDB" id="A0A418X8T4"/>